<dbReference type="EMBL" id="RQTC01000008">
    <property type="protein sequence ID" value="RZH96098.1"/>
    <property type="molecule type" value="Genomic_DNA"/>
</dbReference>
<protein>
    <submittedName>
        <fullName evidence="1">Ribonucleoside-diphosphate reductase</fullName>
    </submittedName>
</protein>
<accession>A0AB74E679</accession>
<gene>
    <name evidence="1" type="ORF">EIG94_00445</name>
</gene>
<dbReference type="Proteomes" id="UP000293434">
    <property type="component" value="Unassembled WGS sequence"/>
</dbReference>
<evidence type="ECO:0000313" key="1">
    <source>
        <dbReference type="EMBL" id="RZH96098.1"/>
    </source>
</evidence>
<evidence type="ECO:0000313" key="2">
    <source>
        <dbReference type="Proteomes" id="UP000293434"/>
    </source>
</evidence>
<reference evidence="1 2" key="1">
    <citation type="submission" date="2018-11" db="EMBL/GenBank/DDBJ databases">
        <title>Genomic profiling of Staphylococcus species from a Poultry farm system in KwaZulu-Natal, South Africa.</title>
        <authorList>
            <person name="Amoako D.G."/>
            <person name="Somboro A.M."/>
            <person name="Abia A.L.K."/>
            <person name="Bester L.A."/>
            <person name="Essack S.Y."/>
        </authorList>
    </citation>
    <scope>NUCLEOTIDE SEQUENCE [LARGE SCALE GENOMIC DNA]</scope>
    <source>
        <strain evidence="1 2">SA9</strain>
    </source>
</reference>
<dbReference type="AlphaFoldDB" id="A0AB74E679"/>
<feature type="non-terminal residue" evidence="1">
    <location>
        <position position="1"/>
    </location>
</feature>
<organism evidence="1 2">
    <name type="scientific">Staphylococcus aureus</name>
    <dbReference type="NCBI Taxonomy" id="1280"/>
    <lineage>
        <taxon>Bacteria</taxon>
        <taxon>Bacillati</taxon>
        <taxon>Bacillota</taxon>
        <taxon>Bacilli</taxon>
        <taxon>Bacillales</taxon>
        <taxon>Staphylococcaceae</taxon>
        <taxon>Staphylococcus</taxon>
    </lineage>
</organism>
<proteinExistence type="predicted"/>
<sequence>VNTTYSDFYTFNPYKLLFSQI</sequence>
<comment type="caution">
    <text evidence="1">The sequence shown here is derived from an EMBL/GenBank/DDBJ whole genome shotgun (WGS) entry which is preliminary data.</text>
</comment>
<name>A0AB74E679_STAAU</name>